<dbReference type="InterPro" id="IPR011011">
    <property type="entry name" value="Znf_FYVE_PHD"/>
</dbReference>
<dbReference type="Pfam" id="PF01363">
    <property type="entry name" value="FYVE"/>
    <property type="match status" value="1"/>
</dbReference>
<evidence type="ECO:0000259" key="5">
    <source>
        <dbReference type="PROSITE" id="PS50178"/>
    </source>
</evidence>
<dbReference type="Pfam" id="PF11979">
    <property type="entry name" value="SARA_C"/>
    <property type="match status" value="1"/>
</dbReference>
<evidence type="ECO:0000256" key="1">
    <source>
        <dbReference type="ARBA" id="ARBA00022723"/>
    </source>
</evidence>
<dbReference type="InterPro" id="IPR013083">
    <property type="entry name" value="Znf_RING/FYVE/PHD"/>
</dbReference>
<dbReference type="SMART" id="SM00064">
    <property type="entry name" value="FYVE"/>
    <property type="match status" value="1"/>
</dbReference>
<dbReference type="Proteomes" id="UP000274429">
    <property type="component" value="Unassembled WGS sequence"/>
</dbReference>
<keyword evidence="3" id="KW-0862">Zinc</keyword>
<organism evidence="8">
    <name type="scientific">Hydatigena taeniaeformis</name>
    <name type="common">Feline tapeworm</name>
    <name type="synonym">Taenia taeniaeformis</name>
    <dbReference type="NCBI Taxonomy" id="6205"/>
    <lineage>
        <taxon>Eukaryota</taxon>
        <taxon>Metazoa</taxon>
        <taxon>Spiralia</taxon>
        <taxon>Lophotrochozoa</taxon>
        <taxon>Platyhelminthes</taxon>
        <taxon>Cestoda</taxon>
        <taxon>Eucestoda</taxon>
        <taxon>Cyclophyllidea</taxon>
        <taxon>Taeniidae</taxon>
        <taxon>Hydatigera</taxon>
    </lineage>
</organism>
<dbReference type="InterPro" id="IPR022557">
    <property type="entry name" value="SARA-like_C"/>
</dbReference>
<reference evidence="8" key="1">
    <citation type="submission" date="2017-02" db="UniProtKB">
        <authorList>
            <consortium name="WormBaseParasite"/>
        </authorList>
    </citation>
    <scope>IDENTIFICATION</scope>
</reference>
<dbReference type="InterPro" id="IPR000306">
    <property type="entry name" value="Znf_FYVE"/>
</dbReference>
<sequence>MSLNIPVDCPNIVDIIISVDFQRRNYTLEDLTISHPAFVNPNAFMNQPNESSHITRNPVLKDLRPSGTDTEVMQGTISETVCDSSPLTEAVNVNEDENGDENAIATSTDRRQASPSLPSTLPLVQAQSIPLSLEPPEWASDTSSTVCVACNSRFTMIRRRHHCRTCGRLLCATCTPHRVPLPPSFSPSSAYSSPEGSLLRLVSGSNVTTAGSNETRLHRVCVQCFRQMFRGSPVQAYPSPTITVASSSSTMPASRIQAPSSQTLEGAESIAPQAILQRRPLSPSLVSSMLKDDCLIPPAASQSSWPPLVIATTPELVLESQPSNDRVRDLMASDGGTVTFAVTRNLHVLVSIVGVNVWSFLSHGLYTVGQEEVCLLLRRREGETTPPIDALVQYFLLYDLAFFPCCSYFQTRTKPTSTNSITSASFLDEGSCLLLPNPFADQQHQQSSSSTWFDGTCCGFLYVRACSRYAEALTDLLCLFPTPPFLISLVLRHPSEVTWATRHPLRLLLTLSQSSNCAFPLISDRDRLPVFSADGATASSVLSLCSASRGKGAVLCVYVPELNILVSGLGGRGELRLQLLFRRSAHEHVRRALQSVGHGESLLFGLTGNFCPSADCHLYVSDSATGLTTGLTPHDSMDPSKMVVGASFVLIEGVEGCNSSLTVVEDGCVARLTTEQFKALLTHMRSASPLQLRIETAPGLSTTPPPLSGGLITVNWVDEAAPIHFTSLHCSLIDGRLVEPRCTFVIPREQQLRHWLVRRRLCDDGNEGMFANVQPRISWTRLHSLASRPVYVVDNRSGEVLDLFAVFNAVAATFINRVFNKRSSLPVPKLKAKWLAETCGSDAVDVKLDGLVRSHVFAVDAELVPLK</sequence>
<dbReference type="SUPFAM" id="SSF57903">
    <property type="entry name" value="FYVE/PHD zinc finger"/>
    <property type="match status" value="1"/>
</dbReference>
<dbReference type="PROSITE" id="PS50178">
    <property type="entry name" value="ZF_FYVE"/>
    <property type="match status" value="1"/>
</dbReference>
<protein>
    <submittedName>
        <fullName evidence="8">FYVE-type domain-containing protein</fullName>
    </submittedName>
</protein>
<reference evidence="6 7" key="2">
    <citation type="submission" date="2018-11" db="EMBL/GenBank/DDBJ databases">
        <authorList>
            <consortium name="Pathogen Informatics"/>
        </authorList>
    </citation>
    <scope>NUCLEOTIDE SEQUENCE [LARGE SCALE GENOMIC DNA]</scope>
</reference>
<dbReference type="Gene3D" id="3.30.40.10">
    <property type="entry name" value="Zinc/RING finger domain, C3HC4 (zinc finger)"/>
    <property type="match status" value="1"/>
</dbReference>
<evidence type="ECO:0000313" key="8">
    <source>
        <dbReference type="WBParaSite" id="TTAC_0000151701-mRNA-1"/>
    </source>
</evidence>
<dbReference type="STRING" id="6205.A0A0R3WL81"/>
<dbReference type="GO" id="GO:0008270">
    <property type="term" value="F:zinc ion binding"/>
    <property type="evidence" value="ECO:0007669"/>
    <property type="project" value="UniProtKB-KW"/>
</dbReference>
<evidence type="ECO:0000256" key="2">
    <source>
        <dbReference type="ARBA" id="ARBA00022771"/>
    </source>
</evidence>
<proteinExistence type="predicted"/>
<dbReference type="OrthoDB" id="5872154at2759"/>
<dbReference type="InterPro" id="IPR017455">
    <property type="entry name" value="Znf_FYVE-rel"/>
</dbReference>
<evidence type="ECO:0000256" key="3">
    <source>
        <dbReference type="ARBA" id="ARBA00022833"/>
    </source>
</evidence>
<keyword evidence="7" id="KW-1185">Reference proteome</keyword>
<evidence type="ECO:0000313" key="7">
    <source>
        <dbReference type="Proteomes" id="UP000274429"/>
    </source>
</evidence>
<dbReference type="GO" id="GO:0016197">
    <property type="term" value="P:endosomal transport"/>
    <property type="evidence" value="ECO:0007669"/>
    <property type="project" value="TreeGrafter"/>
</dbReference>
<dbReference type="PANTHER" id="PTHR46319">
    <property type="entry name" value="ZINC FINGER FYVE DOMAIN-CONTAINING PROTEIN"/>
    <property type="match status" value="1"/>
</dbReference>
<feature type="domain" description="FYVE-type" evidence="5">
    <location>
        <begin position="141"/>
        <end position="229"/>
    </location>
</feature>
<dbReference type="AlphaFoldDB" id="A0A0R3WL81"/>
<keyword evidence="1" id="KW-0479">Metal-binding</keyword>
<accession>A0A0R3WL81</accession>
<dbReference type="EMBL" id="UYWX01000348">
    <property type="protein sequence ID" value="VDM18116.1"/>
    <property type="molecule type" value="Genomic_DNA"/>
</dbReference>
<evidence type="ECO:0000256" key="4">
    <source>
        <dbReference type="PROSITE-ProRule" id="PRU00091"/>
    </source>
</evidence>
<dbReference type="WBParaSite" id="TTAC_0000151701-mRNA-1">
    <property type="protein sequence ID" value="TTAC_0000151701-mRNA-1"/>
    <property type="gene ID" value="TTAC_0000151701"/>
</dbReference>
<keyword evidence="2 4" id="KW-0863">Zinc-finger</keyword>
<evidence type="ECO:0000313" key="6">
    <source>
        <dbReference type="EMBL" id="VDM18116.1"/>
    </source>
</evidence>
<dbReference type="PANTHER" id="PTHR46319:SF3">
    <property type="entry name" value="ZINC FINGER FYVE DOMAIN-CONTAINING PROTEIN"/>
    <property type="match status" value="1"/>
</dbReference>
<gene>
    <name evidence="6" type="ORF">TTAC_LOCUS1504</name>
</gene>
<dbReference type="GO" id="GO:0031901">
    <property type="term" value="C:early endosome membrane"/>
    <property type="evidence" value="ECO:0007669"/>
    <property type="project" value="TreeGrafter"/>
</dbReference>
<name>A0A0R3WL81_HYDTA</name>